<dbReference type="Proteomes" id="UP000652760">
    <property type="component" value="Unassembled WGS sequence"/>
</dbReference>
<name>A0ABS1F4Q0_9PROT</name>
<protein>
    <submittedName>
        <fullName evidence="1">Uncharacterized protein</fullName>
    </submittedName>
</protein>
<comment type="caution">
    <text evidence="1">The sequence shown here is derived from an EMBL/GenBank/DDBJ whole genome shotgun (WGS) entry which is preliminary data.</text>
</comment>
<dbReference type="EMBL" id="JAENHM010000041">
    <property type="protein sequence ID" value="MBK1838401.1"/>
    <property type="molecule type" value="Genomic_DNA"/>
</dbReference>
<proteinExistence type="predicted"/>
<keyword evidence="2" id="KW-1185">Reference proteome</keyword>
<reference evidence="2" key="1">
    <citation type="submission" date="2021-01" db="EMBL/GenBank/DDBJ databases">
        <title>Genome public.</title>
        <authorList>
            <person name="Liu C."/>
            <person name="Sun Q."/>
        </authorList>
    </citation>
    <scope>NUCLEOTIDE SEQUENCE [LARGE SCALE GENOMIC DNA]</scope>
    <source>
        <strain evidence="2">YIM B02556</strain>
    </source>
</reference>
<gene>
    <name evidence="1" type="ORF">JHL17_13355</name>
</gene>
<evidence type="ECO:0000313" key="1">
    <source>
        <dbReference type="EMBL" id="MBK1838401.1"/>
    </source>
</evidence>
<organism evidence="1 2">
    <name type="scientific">Azospirillum endophyticum</name>
    <dbReference type="NCBI Taxonomy" id="2800326"/>
    <lineage>
        <taxon>Bacteria</taxon>
        <taxon>Pseudomonadati</taxon>
        <taxon>Pseudomonadota</taxon>
        <taxon>Alphaproteobacteria</taxon>
        <taxon>Rhodospirillales</taxon>
        <taxon>Azospirillaceae</taxon>
        <taxon>Azospirillum</taxon>
    </lineage>
</organism>
<accession>A0ABS1F4Q0</accession>
<dbReference type="RefSeq" id="WP_200193852.1">
    <property type="nucleotide sequence ID" value="NZ_JAENHM010000041.1"/>
</dbReference>
<evidence type="ECO:0000313" key="2">
    <source>
        <dbReference type="Proteomes" id="UP000652760"/>
    </source>
</evidence>
<sequence length="159" mass="17634">MRKTRANYASQQYLFAPDPKKKQKPAVEADLQLDYAQWMESALHWAPVNVEVSDVAGGRTDVHFAFANNRYIAEVKKDDAECSLPALKKKYLGQAAEYLVANVRLGLLLVLDLTEKPGGMRATEANVEVTTEVRNGDEFPRCVVVVTVPGNRRTPSSVV</sequence>